<reference evidence="2 3" key="1">
    <citation type="submission" date="2019-04" db="EMBL/GenBank/DDBJ databases">
        <title>Fungal friends and foes A comparative genomics study of 23 Aspergillus species from section Flavi.</title>
        <authorList>
            <consortium name="DOE Joint Genome Institute"/>
            <person name="Kjaerbolling I."/>
            <person name="Vesth T.C."/>
            <person name="Frisvad J.C."/>
            <person name="Nybo J.L."/>
            <person name="Theobald S."/>
            <person name="Kildgaard S."/>
            <person name="Petersen T.I."/>
            <person name="Kuo A."/>
            <person name="Sato A."/>
            <person name="Lyhne E.K."/>
            <person name="Kogle M.E."/>
            <person name="Wiebenga A."/>
            <person name="Kun R.S."/>
            <person name="Lubbers R.J."/>
            <person name="Makela M.R."/>
            <person name="Barry K."/>
            <person name="Chovatia M."/>
            <person name="Clum A."/>
            <person name="Daum C."/>
            <person name="Haridas S."/>
            <person name="He G."/>
            <person name="LaButti K."/>
            <person name="Lipzen A."/>
            <person name="Mondo S."/>
            <person name="Pangilinan J."/>
            <person name="Riley R."/>
            <person name="Salamov A."/>
            <person name="Simmons B.A."/>
            <person name="Magnuson J.K."/>
            <person name="Henrissat B."/>
            <person name="Mortensen U.H."/>
            <person name="Larsen T.O."/>
            <person name="De vries R.P."/>
            <person name="Grigoriev I.V."/>
            <person name="Machida M."/>
            <person name="Baker S.E."/>
            <person name="Andersen M.R."/>
        </authorList>
    </citation>
    <scope>NUCLEOTIDE SEQUENCE [LARGE SCALE GENOMIC DNA]</scope>
    <source>
        <strain evidence="2 3">CBS 117635</strain>
    </source>
</reference>
<keyword evidence="3" id="KW-1185">Reference proteome</keyword>
<evidence type="ECO:0000256" key="1">
    <source>
        <dbReference type="SAM" id="MobiDB-lite"/>
    </source>
</evidence>
<accession>A0A5N6JLF5</accession>
<dbReference type="EMBL" id="ML732764">
    <property type="protein sequence ID" value="KAB8279721.1"/>
    <property type="molecule type" value="Genomic_DNA"/>
</dbReference>
<evidence type="ECO:0000313" key="2">
    <source>
        <dbReference type="EMBL" id="KAB8279721.1"/>
    </source>
</evidence>
<dbReference type="AlphaFoldDB" id="A0A5N6JLF5"/>
<feature type="region of interest" description="Disordered" evidence="1">
    <location>
        <begin position="88"/>
        <end position="110"/>
    </location>
</feature>
<dbReference type="Proteomes" id="UP000326289">
    <property type="component" value="Unassembled WGS sequence"/>
</dbReference>
<proteinExistence type="predicted"/>
<feature type="compositionally biased region" description="Basic and acidic residues" evidence="1">
    <location>
        <begin position="89"/>
        <end position="99"/>
    </location>
</feature>
<sequence length="110" mass="12062">MTQKYTQGANQRLPCCSASAGTSTLHQSRRRHQGCFISTCPEGESKLCALGRQLNTSFSAEWTTGSDVPVGSEVFRRTGVRIRSSLAYGERENGDDRSNSRRIGRGSFLS</sequence>
<protein>
    <submittedName>
        <fullName evidence="2">Uncharacterized protein</fullName>
    </submittedName>
</protein>
<organism evidence="2 3">
    <name type="scientific">Aspergillus minisclerotigenes</name>
    <dbReference type="NCBI Taxonomy" id="656917"/>
    <lineage>
        <taxon>Eukaryota</taxon>
        <taxon>Fungi</taxon>
        <taxon>Dikarya</taxon>
        <taxon>Ascomycota</taxon>
        <taxon>Pezizomycotina</taxon>
        <taxon>Eurotiomycetes</taxon>
        <taxon>Eurotiomycetidae</taxon>
        <taxon>Eurotiales</taxon>
        <taxon>Aspergillaceae</taxon>
        <taxon>Aspergillus</taxon>
        <taxon>Aspergillus subgen. Circumdati</taxon>
    </lineage>
</organism>
<name>A0A5N6JLF5_9EURO</name>
<evidence type="ECO:0000313" key="3">
    <source>
        <dbReference type="Proteomes" id="UP000326289"/>
    </source>
</evidence>
<gene>
    <name evidence="2" type="ORF">BDV30DRAFT_202018</name>
</gene>